<dbReference type="AlphaFoldDB" id="V2WLR3"/>
<evidence type="ECO:0000313" key="2">
    <source>
        <dbReference type="Proteomes" id="UP000017559"/>
    </source>
</evidence>
<dbReference type="HOGENOM" id="CLU_151427_0_0_1"/>
<dbReference type="KEGG" id="mrr:Moror_2193"/>
<sequence>MKIEEVKMKDRADDYVNEFCLIAVETGYDDQALMKFFREGLSISLQDKIMLRMDGIPDTLEDWYNLVIRYNNQYKMVMVNKKRRAPREVVKPKVVRKEKKTVIS</sequence>
<organism evidence="1 2">
    <name type="scientific">Moniliophthora roreri (strain MCA 2997)</name>
    <name type="common">Cocoa frosty pod rot fungus</name>
    <name type="synonym">Crinipellis roreri</name>
    <dbReference type="NCBI Taxonomy" id="1381753"/>
    <lineage>
        <taxon>Eukaryota</taxon>
        <taxon>Fungi</taxon>
        <taxon>Dikarya</taxon>
        <taxon>Basidiomycota</taxon>
        <taxon>Agaricomycotina</taxon>
        <taxon>Agaricomycetes</taxon>
        <taxon>Agaricomycetidae</taxon>
        <taxon>Agaricales</taxon>
        <taxon>Marasmiineae</taxon>
        <taxon>Marasmiaceae</taxon>
        <taxon>Moniliophthora</taxon>
    </lineage>
</organism>
<accession>V2WLR3</accession>
<dbReference type="EMBL" id="AWSO01002421">
    <property type="protein sequence ID" value="ESK81491.1"/>
    <property type="molecule type" value="Genomic_DNA"/>
</dbReference>
<proteinExistence type="predicted"/>
<protein>
    <recommendedName>
        <fullName evidence="3">Reverse transcriptase-rnase h-integrase</fullName>
    </recommendedName>
</protein>
<comment type="caution">
    <text evidence="1">The sequence shown here is derived from an EMBL/GenBank/DDBJ whole genome shotgun (WGS) entry which is preliminary data.</text>
</comment>
<gene>
    <name evidence="1" type="ORF">Moror_2193</name>
</gene>
<dbReference type="OrthoDB" id="3040543at2759"/>
<evidence type="ECO:0000313" key="1">
    <source>
        <dbReference type="EMBL" id="ESK81491.1"/>
    </source>
</evidence>
<dbReference type="Proteomes" id="UP000017559">
    <property type="component" value="Unassembled WGS sequence"/>
</dbReference>
<evidence type="ECO:0008006" key="3">
    <source>
        <dbReference type="Google" id="ProtNLM"/>
    </source>
</evidence>
<keyword evidence="2" id="KW-1185">Reference proteome</keyword>
<name>V2WLR3_MONRO</name>
<reference evidence="1 2" key="1">
    <citation type="journal article" date="2014" name="BMC Genomics">
        <title>Genome and secretome analysis of the hemibiotrophic fungal pathogen, Moniliophthora roreri, which causes frosty pod rot disease of cacao: mechanisms of the biotrophic and necrotrophic phases.</title>
        <authorList>
            <person name="Meinhardt L.W."/>
            <person name="Costa G.G.L."/>
            <person name="Thomazella D.P.T."/>
            <person name="Teixeira P.J.P.L."/>
            <person name="Carazzolle M.F."/>
            <person name="Schuster S.C."/>
            <person name="Carlson J.E."/>
            <person name="Guiltinan M.J."/>
            <person name="Mieczkowski P."/>
            <person name="Farmer A."/>
            <person name="Ramaraj T."/>
            <person name="Crozier J."/>
            <person name="Davis R.E."/>
            <person name="Shao J."/>
            <person name="Melnick R.L."/>
            <person name="Pereira G.A.G."/>
            <person name="Bailey B.A."/>
        </authorList>
    </citation>
    <scope>NUCLEOTIDE SEQUENCE [LARGE SCALE GENOMIC DNA]</scope>
    <source>
        <strain evidence="1 2">MCA 2997</strain>
    </source>
</reference>